<evidence type="ECO:0000259" key="2">
    <source>
        <dbReference type="Pfam" id="PF00535"/>
    </source>
</evidence>
<proteinExistence type="predicted"/>
<protein>
    <recommendedName>
        <fullName evidence="2">Glycosyltransferase 2-like domain-containing protein</fullName>
    </recommendedName>
</protein>
<dbReference type="AlphaFoldDB" id="A0A344UKP3"/>
<name>A0A344UKP3_9NEIS</name>
<dbReference type="CDD" id="cd00761">
    <property type="entry name" value="Glyco_tranf_GTA_type"/>
    <property type="match status" value="1"/>
</dbReference>
<accession>A0A344UKP3</accession>
<organism evidence="3 4">
    <name type="scientific">Chromobacterium phragmitis</name>
    <dbReference type="NCBI Taxonomy" id="2202141"/>
    <lineage>
        <taxon>Bacteria</taxon>
        <taxon>Pseudomonadati</taxon>
        <taxon>Pseudomonadota</taxon>
        <taxon>Betaproteobacteria</taxon>
        <taxon>Neisseriales</taxon>
        <taxon>Chromobacteriaceae</taxon>
        <taxon>Chromobacterium</taxon>
    </lineage>
</organism>
<evidence type="ECO:0000313" key="3">
    <source>
        <dbReference type="EMBL" id="AXE35841.1"/>
    </source>
</evidence>
<keyword evidence="1" id="KW-0472">Membrane</keyword>
<keyword evidence="1" id="KW-1133">Transmembrane helix</keyword>
<dbReference type="InterPro" id="IPR050834">
    <property type="entry name" value="Glycosyltransf_2"/>
</dbReference>
<dbReference type="SUPFAM" id="SSF53448">
    <property type="entry name" value="Nucleotide-diphospho-sugar transferases"/>
    <property type="match status" value="1"/>
</dbReference>
<feature type="domain" description="Glycosyltransferase 2-like" evidence="2">
    <location>
        <begin position="5"/>
        <end position="128"/>
    </location>
</feature>
<dbReference type="Gene3D" id="3.90.550.10">
    <property type="entry name" value="Spore Coat Polysaccharide Biosynthesis Protein SpsA, Chain A"/>
    <property type="match status" value="1"/>
</dbReference>
<gene>
    <name evidence="3" type="ORF">DK843_16955</name>
</gene>
<dbReference type="InterPro" id="IPR029044">
    <property type="entry name" value="Nucleotide-diphossugar_trans"/>
</dbReference>
<keyword evidence="1" id="KW-0812">Transmembrane</keyword>
<dbReference type="Proteomes" id="UP000252038">
    <property type="component" value="Chromosome"/>
</dbReference>
<dbReference type="KEGG" id="chrb:DK843_16955"/>
<evidence type="ECO:0000313" key="4">
    <source>
        <dbReference type="Proteomes" id="UP000252038"/>
    </source>
</evidence>
<dbReference type="InterPro" id="IPR001173">
    <property type="entry name" value="Glyco_trans_2-like"/>
</dbReference>
<dbReference type="PANTHER" id="PTHR43685:SF2">
    <property type="entry name" value="GLYCOSYLTRANSFERASE 2-LIKE DOMAIN-CONTAINING PROTEIN"/>
    <property type="match status" value="1"/>
</dbReference>
<evidence type="ECO:0000256" key="1">
    <source>
        <dbReference type="SAM" id="Phobius"/>
    </source>
</evidence>
<dbReference type="Pfam" id="PF00535">
    <property type="entry name" value="Glycos_transf_2"/>
    <property type="match status" value="1"/>
</dbReference>
<dbReference type="RefSeq" id="WP_114073858.1">
    <property type="nucleotide sequence ID" value="NZ_CP029554.1"/>
</dbReference>
<feature type="transmembrane region" description="Helical" evidence="1">
    <location>
        <begin position="267"/>
        <end position="285"/>
    </location>
</feature>
<dbReference type="EMBL" id="CP029554">
    <property type="protein sequence ID" value="AXE35841.1"/>
    <property type="molecule type" value="Genomic_DNA"/>
</dbReference>
<dbReference type="PANTHER" id="PTHR43685">
    <property type="entry name" value="GLYCOSYLTRANSFERASE"/>
    <property type="match status" value="1"/>
</dbReference>
<reference evidence="3 4" key="1">
    <citation type="submission" date="2018-05" db="EMBL/GenBank/DDBJ databases">
        <title>Genome sequencing, assembly and analysis of the novel insecticidal bacterium, Chromobacterium phragmitis.</title>
        <authorList>
            <person name="Sparks M.E."/>
            <person name="Blackburn M.B."/>
            <person name="Gundersen-Rindal D.E."/>
        </authorList>
    </citation>
    <scope>NUCLEOTIDE SEQUENCE [LARGE SCALE GENOMIC DNA]</scope>
    <source>
        <strain evidence="3">IIBBL 274-1</strain>
    </source>
</reference>
<sequence length="305" mass="33720">MIDVSIIIPTFNRRDCLPDALDSVFGQANVRVECIVVDDGSSDGTVPYIRERYEACELVVIEKPSRSGPQASRNLGMAAARGEFVTFLDSDDYFEPGTLAERVRLCREGGLDALFSGFRVKFVGRRWDLVKNVGTSARRCPADFAAALRDFKIAPMITIMYRRSAHAGLKLDETLASGHDDDLALHLIRTSRFAFDDVLAATIVQHVGERVATPRNLMIGDAQLLQKYAGDLARLHGPGYLTRRRAQALAGLWSVGQFKHTAQLSPAAGHGSMAMAVALGVLYLPRRWWGSLRKRAMMRVVRAML</sequence>